<protein>
    <recommendedName>
        <fullName evidence="2">Copper-fist domain-containing protein</fullName>
    </recommendedName>
</protein>
<dbReference type="AlphaFoldDB" id="A0A084G9K2"/>
<dbReference type="GO" id="GO:0005634">
    <property type="term" value="C:nucleus"/>
    <property type="evidence" value="ECO:0007669"/>
    <property type="project" value="InterPro"/>
</dbReference>
<evidence type="ECO:0000313" key="3">
    <source>
        <dbReference type="EMBL" id="KEZ44014.1"/>
    </source>
</evidence>
<dbReference type="Gene3D" id="3.90.430.10">
    <property type="entry name" value="Copper fist DNA-binding domain"/>
    <property type="match status" value="1"/>
</dbReference>
<dbReference type="GO" id="GO:0003700">
    <property type="term" value="F:DNA-binding transcription factor activity"/>
    <property type="evidence" value="ECO:0007669"/>
    <property type="project" value="InterPro"/>
</dbReference>
<dbReference type="GeneID" id="27722804"/>
<dbReference type="KEGG" id="sapo:SAPIO_CDS3732"/>
<evidence type="ECO:0000259" key="2">
    <source>
        <dbReference type="PROSITE" id="PS50073"/>
    </source>
</evidence>
<gene>
    <name evidence="3" type="ORF">SAPIO_CDS3732</name>
</gene>
<dbReference type="RefSeq" id="XP_016643813.1">
    <property type="nucleotide sequence ID" value="XM_016786470.1"/>
</dbReference>
<dbReference type="GO" id="GO:0003677">
    <property type="term" value="F:DNA binding"/>
    <property type="evidence" value="ECO:0007669"/>
    <property type="project" value="InterPro"/>
</dbReference>
<dbReference type="GO" id="GO:0005507">
    <property type="term" value="F:copper ion binding"/>
    <property type="evidence" value="ECO:0007669"/>
    <property type="project" value="InterPro"/>
</dbReference>
<dbReference type="InterPro" id="IPR036395">
    <property type="entry name" value="Cu_fist_DNA-bd_dom_sf"/>
</dbReference>
<comment type="caution">
    <text evidence="3">The sequence shown here is derived from an EMBL/GenBank/DDBJ whole genome shotgun (WGS) entry which is preliminary data.</text>
</comment>
<dbReference type="InterPro" id="IPR001083">
    <property type="entry name" value="Cu_fist_DNA-bd_dom"/>
</dbReference>
<sequence>MIVDGEKFACEACIRGHRTAQCQHTDSESCLCFRDKPCTCAYKTKSPEDDAMSEKRSRGRSTPLSESRESPGKGGELTPLTPSTAFSDTGQTPRSIAVGNPQGPLAQSVRELDSLAMANPLGMLDNTPTTEGLPTPSPPVDDAWMKLWSLFPDLSESFISPELQIPDGSLPVLDPSTLPDTFAVPEGVKHDEPPGLLSAAPAPLSARGVSGEAYNDLVEYTTVFDFPSFGQSSLSNTTQSGAADIPLVEGLVRDENDQETQVNDASNLDAEAIMQQIFASSYGTNPM</sequence>
<organism evidence="3 4">
    <name type="scientific">Pseudallescheria apiosperma</name>
    <name type="common">Scedosporium apiospermum</name>
    <dbReference type="NCBI Taxonomy" id="563466"/>
    <lineage>
        <taxon>Eukaryota</taxon>
        <taxon>Fungi</taxon>
        <taxon>Dikarya</taxon>
        <taxon>Ascomycota</taxon>
        <taxon>Pezizomycotina</taxon>
        <taxon>Sordariomycetes</taxon>
        <taxon>Hypocreomycetidae</taxon>
        <taxon>Microascales</taxon>
        <taxon>Microascaceae</taxon>
        <taxon>Scedosporium</taxon>
    </lineage>
</organism>
<dbReference type="SMART" id="SM00412">
    <property type="entry name" value="Cu_FIST"/>
    <property type="match status" value="1"/>
</dbReference>
<dbReference type="HOGENOM" id="CLU_970299_0_0_1"/>
<accession>A0A084G9K2</accession>
<dbReference type="OrthoDB" id="5106964at2759"/>
<proteinExistence type="predicted"/>
<feature type="region of interest" description="Disordered" evidence="1">
    <location>
        <begin position="44"/>
        <end position="104"/>
    </location>
</feature>
<dbReference type="PROSITE" id="PS50073">
    <property type="entry name" value="COPPER_FIST_2"/>
    <property type="match status" value="1"/>
</dbReference>
<feature type="domain" description="Copper-fist" evidence="2">
    <location>
        <begin position="1"/>
        <end position="62"/>
    </location>
</feature>
<dbReference type="VEuPathDB" id="FungiDB:SAPIO_CDS3732"/>
<dbReference type="SUPFAM" id="SSF57879">
    <property type="entry name" value="Zinc domain conserved in yeast copper-regulated transcription factors"/>
    <property type="match status" value="1"/>
</dbReference>
<dbReference type="SMART" id="SM01090">
    <property type="entry name" value="Copper-fist"/>
    <property type="match status" value="1"/>
</dbReference>
<feature type="compositionally biased region" description="Polar residues" evidence="1">
    <location>
        <begin position="80"/>
        <end position="94"/>
    </location>
</feature>
<evidence type="ECO:0000256" key="1">
    <source>
        <dbReference type="SAM" id="MobiDB-lite"/>
    </source>
</evidence>
<feature type="compositionally biased region" description="Basic and acidic residues" evidence="1">
    <location>
        <begin position="45"/>
        <end position="56"/>
    </location>
</feature>
<dbReference type="EMBL" id="JOWA01000089">
    <property type="protein sequence ID" value="KEZ44014.1"/>
    <property type="molecule type" value="Genomic_DNA"/>
</dbReference>
<reference evidence="3 4" key="1">
    <citation type="journal article" date="2014" name="Genome Announc.">
        <title>Draft genome sequence of the pathogenic fungus Scedosporium apiospermum.</title>
        <authorList>
            <person name="Vandeputte P."/>
            <person name="Ghamrawi S."/>
            <person name="Rechenmann M."/>
            <person name="Iltis A."/>
            <person name="Giraud S."/>
            <person name="Fleury M."/>
            <person name="Thornton C."/>
            <person name="Delhaes L."/>
            <person name="Meyer W."/>
            <person name="Papon N."/>
            <person name="Bouchara J.P."/>
        </authorList>
    </citation>
    <scope>NUCLEOTIDE SEQUENCE [LARGE SCALE GENOMIC DNA]</scope>
    <source>
        <strain evidence="3 4">IHEM 14462</strain>
    </source>
</reference>
<evidence type="ECO:0000313" key="4">
    <source>
        <dbReference type="Proteomes" id="UP000028545"/>
    </source>
</evidence>
<keyword evidence="4" id="KW-1185">Reference proteome</keyword>
<dbReference type="Pfam" id="PF00649">
    <property type="entry name" value="Copper-fist"/>
    <property type="match status" value="1"/>
</dbReference>
<name>A0A084G9K2_PSEDA</name>
<dbReference type="Proteomes" id="UP000028545">
    <property type="component" value="Unassembled WGS sequence"/>
</dbReference>